<evidence type="ECO:0000256" key="5">
    <source>
        <dbReference type="ARBA" id="ARBA00022989"/>
    </source>
</evidence>
<evidence type="ECO:0000313" key="9">
    <source>
        <dbReference type="EMBL" id="MCT7399679.1"/>
    </source>
</evidence>
<feature type="transmembrane region" description="Helical" evidence="7">
    <location>
        <begin position="12"/>
        <end position="33"/>
    </location>
</feature>
<evidence type="ECO:0000313" key="10">
    <source>
        <dbReference type="Proteomes" id="UP001431199"/>
    </source>
</evidence>
<comment type="caution">
    <text evidence="9">The sequence shown here is derived from an EMBL/GenBank/DDBJ whole genome shotgun (WGS) entry which is preliminary data.</text>
</comment>
<organism evidence="9 10">
    <name type="scientific">Eubacterium album</name>
    <dbReference type="NCBI Taxonomy" id="2978477"/>
    <lineage>
        <taxon>Bacteria</taxon>
        <taxon>Bacillati</taxon>
        <taxon>Bacillota</taxon>
        <taxon>Clostridia</taxon>
        <taxon>Eubacteriales</taxon>
        <taxon>Eubacteriaceae</taxon>
        <taxon>Eubacterium</taxon>
    </lineage>
</organism>
<evidence type="ECO:0000256" key="3">
    <source>
        <dbReference type="ARBA" id="ARBA00022679"/>
    </source>
</evidence>
<dbReference type="RefSeq" id="WP_260978994.1">
    <property type="nucleotide sequence ID" value="NZ_JAODBU010000012.1"/>
</dbReference>
<evidence type="ECO:0000259" key="8">
    <source>
        <dbReference type="Pfam" id="PF02397"/>
    </source>
</evidence>
<dbReference type="NCBIfam" id="TIGR03025">
    <property type="entry name" value="EPS_sugtrans"/>
    <property type="match status" value="1"/>
</dbReference>
<keyword evidence="3" id="KW-0808">Transferase</keyword>
<feature type="transmembrane region" description="Helical" evidence="7">
    <location>
        <begin position="45"/>
        <end position="63"/>
    </location>
</feature>
<keyword evidence="5 7" id="KW-1133">Transmembrane helix</keyword>
<dbReference type="EMBL" id="JAODBU010000012">
    <property type="protein sequence ID" value="MCT7399679.1"/>
    <property type="molecule type" value="Genomic_DNA"/>
</dbReference>
<feature type="domain" description="Bacterial sugar transferase" evidence="8">
    <location>
        <begin position="281"/>
        <end position="479"/>
    </location>
</feature>
<comment type="similarity">
    <text evidence="2">Belongs to the bacterial sugar transferase family.</text>
</comment>
<gene>
    <name evidence="9" type="ORF">N5B56_11405</name>
</gene>
<feature type="transmembrane region" description="Helical" evidence="7">
    <location>
        <begin position="83"/>
        <end position="100"/>
    </location>
</feature>
<accession>A0ABT2M2C7</accession>
<evidence type="ECO:0000256" key="2">
    <source>
        <dbReference type="ARBA" id="ARBA00006464"/>
    </source>
</evidence>
<feature type="transmembrane region" description="Helical" evidence="7">
    <location>
        <begin position="106"/>
        <end position="129"/>
    </location>
</feature>
<evidence type="ECO:0000256" key="7">
    <source>
        <dbReference type="SAM" id="Phobius"/>
    </source>
</evidence>
<sequence length="485" mass="54711">MYNGTSNKWTKHFDFIIVDVICINVAFFLATLIYSGSGHMYNTSLYRNVTISLTLIHFCVAFFRNGYSGILRRGYLKEMKDTVYHNVIVMAVLFGYLFLIQQSGNVSRIVILLFIIIDTILMYISRILFKKFYAVRKNYDNAKENMLLVVSSDMATDTINKISNGPDKRFEIVGIALTDVMDIKESHIDEIEGIPVVADADSVYEYARANVINDVFIRVSGVNNFFVEGMAYGFLNMGIKVHINVEFLTHTLPNAGFETINEVAVVTTSINQVSPVGAFAKRALDICAGLVGCLVTAVLFIFVAPAIKIADPNGPIFFCQLRAGKNGKPFKFYKFRSMYSDAEERKKELMEQNKMDGLMFKMDADPRIIGSGKDGTKKGLGHFLRATSIDEFPNFYSILKGDMSLVGTRPPTMDEYEQYEAHHKSRLATKPGLTGMWQISGRSDMTDFEEIVKLDNEYIMNWSFGLDIKIILKTFFVVIARKGSV</sequence>
<keyword evidence="6 7" id="KW-0472">Membrane</keyword>
<dbReference type="PANTHER" id="PTHR30576">
    <property type="entry name" value="COLANIC BIOSYNTHESIS UDP-GLUCOSE LIPID CARRIER TRANSFERASE"/>
    <property type="match status" value="1"/>
</dbReference>
<dbReference type="PANTHER" id="PTHR30576:SF10">
    <property type="entry name" value="SLL5057 PROTEIN"/>
    <property type="match status" value="1"/>
</dbReference>
<dbReference type="InterPro" id="IPR017475">
    <property type="entry name" value="EPS_sugar_tfrase"/>
</dbReference>
<keyword evidence="10" id="KW-1185">Reference proteome</keyword>
<evidence type="ECO:0000256" key="4">
    <source>
        <dbReference type="ARBA" id="ARBA00022692"/>
    </source>
</evidence>
<proteinExistence type="inferred from homology"/>
<comment type="subcellular location">
    <subcellularLocation>
        <location evidence="1">Membrane</location>
        <topology evidence="1">Multi-pass membrane protein</topology>
    </subcellularLocation>
</comment>
<feature type="transmembrane region" description="Helical" evidence="7">
    <location>
        <begin position="286"/>
        <end position="307"/>
    </location>
</feature>
<evidence type="ECO:0000256" key="6">
    <source>
        <dbReference type="ARBA" id="ARBA00023136"/>
    </source>
</evidence>
<keyword evidence="4 7" id="KW-0812">Transmembrane</keyword>
<dbReference type="Pfam" id="PF13727">
    <property type="entry name" value="CoA_binding_3"/>
    <property type="match status" value="1"/>
</dbReference>
<dbReference type="Proteomes" id="UP001431199">
    <property type="component" value="Unassembled WGS sequence"/>
</dbReference>
<name>A0ABT2M2C7_9FIRM</name>
<dbReference type="InterPro" id="IPR003362">
    <property type="entry name" value="Bact_transf"/>
</dbReference>
<protein>
    <submittedName>
        <fullName evidence="9">Exopolysaccharide biosynthesis polyprenyl glycosylphosphotransferase</fullName>
    </submittedName>
</protein>
<dbReference type="Pfam" id="PF02397">
    <property type="entry name" value="Bac_transf"/>
    <property type="match status" value="1"/>
</dbReference>
<reference evidence="9" key="1">
    <citation type="submission" date="2022-09" db="EMBL/GenBank/DDBJ databases">
        <title>Eubacterium sp. LFL-14 isolated from human feces.</title>
        <authorList>
            <person name="Liu F."/>
        </authorList>
    </citation>
    <scope>NUCLEOTIDE SEQUENCE</scope>
    <source>
        <strain evidence="9">LFL-14</strain>
    </source>
</reference>
<evidence type="ECO:0000256" key="1">
    <source>
        <dbReference type="ARBA" id="ARBA00004141"/>
    </source>
</evidence>